<dbReference type="PROSITE" id="PS51387">
    <property type="entry name" value="FAD_PCMH"/>
    <property type="match status" value="1"/>
</dbReference>
<dbReference type="RefSeq" id="WP_183319886.1">
    <property type="nucleotide sequence ID" value="NZ_JACHVQ010000001.1"/>
</dbReference>
<evidence type="ECO:0000256" key="5">
    <source>
        <dbReference type="ARBA" id="ARBA00023002"/>
    </source>
</evidence>
<keyword evidence="4" id="KW-0274">FAD</keyword>
<dbReference type="PANTHER" id="PTHR42973:SF39">
    <property type="entry name" value="FAD-BINDING PCMH-TYPE DOMAIN-CONTAINING PROTEIN"/>
    <property type="match status" value="1"/>
</dbReference>
<comment type="cofactor">
    <cofactor evidence="1">
        <name>FAD</name>
        <dbReference type="ChEBI" id="CHEBI:57692"/>
    </cofactor>
</comment>
<dbReference type="PROSITE" id="PS51257">
    <property type="entry name" value="PROKAR_LIPOPROTEIN"/>
    <property type="match status" value="1"/>
</dbReference>
<dbReference type="InterPro" id="IPR036318">
    <property type="entry name" value="FAD-bd_PCMH-like_sf"/>
</dbReference>
<keyword evidence="5" id="KW-0560">Oxidoreductase</keyword>
<dbReference type="InterPro" id="IPR016169">
    <property type="entry name" value="FAD-bd_PCMH_sub2"/>
</dbReference>
<evidence type="ECO:0000256" key="3">
    <source>
        <dbReference type="ARBA" id="ARBA00022630"/>
    </source>
</evidence>
<dbReference type="GO" id="GO:0016491">
    <property type="term" value="F:oxidoreductase activity"/>
    <property type="evidence" value="ECO:0007669"/>
    <property type="project" value="UniProtKB-KW"/>
</dbReference>
<dbReference type="Gene3D" id="3.40.462.20">
    <property type="match status" value="1"/>
</dbReference>
<dbReference type="InterPro" id="IPR006093">
    <property type="entry name" value="Oxy_OxRdtase_FAD_BS"/>
</dbReference>
<comment type="similarity">
    <text evidence="2">Belongs to the oxygen-dependent FAD-linked oxidoreductase family.</text>
</comment>
<dbReference type="InterPro" id="IPR006094">
    <property type="entry name" value="Oxid_FAD_bind_N"/>
</dbReference>
<evidence type="ECO:0000256" key="4">
    <source>
        <dbReference type="ARBA" id="ARBA00022827"/>
    </source>
</evidence>
<evidence type="ECO:0000256" key="7">
    <source>
        <dbReference type="SAM" id="SignalP"/>
    </source>
</evidence>
<evidence type="ECO:0000313" key="10">
    <source>
        <dbReference type="Proteomes" id="UP000559182"/>
    </source>
</evidence>
<comment type="caution">
    <text evidence="9">The sequence shown here is derived from an EMBL/GenBank/DDBJ whole genome shotgun (WGS) entry which is preliminary data.</text>
</comment>
<proteinExistence type="inferred from homology"/>
<feature type="signal peptide" evidence="7">
    <location>
        <begin position="1"/>
        <end position="22"/>
    </location>
</feature>
<keyword evidence="10" id="KW-1185">Reference proteome</keyword>
<dbReference type="InterPro" id="IPR016167">
    <property type="entry name" value="FAD-bd_PCMH_sub1"/>
</dbReference>
<organism evidence="9 10">
    <name type="scientific">Flexivirga oryzae</name>
    <dbReference type="NCBI Taxonomy" id="1794944"/>
    <lineage>
        <taxon>Bacteria</taxon>
        <taxon>Bacillati</taxon>
        <taxon>Actinomycetota</taxon>
        <taxon>Actinomycetes</taxon>
        <taxon>Micrococcales</taxon>
        <taxon>Dermacoccaceae</taxon>
        <taxon>Flexivirga</taxon>
    </lineage>
</organism>
<dbReference type="Gene3D" id="3.30.43.10">
    <property type="entry name" value="Uridine Diphospho-n-acetylenolpyruvylglucosamine Reductase, domain 2"/>
    <property type="match status" value="1"/>
</dbReference>
<feature type="chain" id="PRO_5039336690" evidence="7">
    <location>
        <begin position="23"/>
        <end position="519"/>
    </location>
</feature>
<dbReference type="InterPro" id="IPR050416">
    <property type="entry name" value="FAD-linked_Oxidoreductase"/>
</dbReference>
<sequence>MTAITRRSALTLTGSGLVVALAGCNSSQPPVTSTSAGTSTSGSGGAGTPTARSSSSVATPSASASSPTTHAAVHKPTTQEWVDFAHTVQGPVDLPGSGPYNRTKLVFDTRYDSNRPAAVMVVERTADVARAMHFAAQHGLQIAPRGGGHSYVGASAANGTLVLDMRPMDGISYRASDRTVAVGTGATLYAVKKYLAARGRAIPTGTCPTVGVAGLTLGGGLGVESRAHGLTADRLTAAQLVLPDGRTVTADRTHHADIFWALRGGGGGNLGLVTSMRFATHAAGGQGIFTLTFPGSSAVRVMTGWAQWIRTAARSRWAGVHVDAIGGGNLHVSILGVTNSGDERAAAASLLAAVGVTPTATKYQQFSYLDAALYLGGGSTSQRQGFTAGSDVLASVSTAAATAIEAAVIARSHTGRPGSALLDPLTGAVSDPGGAATAFPWRNHLASVQWYAGGTGYAAAQSWIADAHRRLGAHSVGGYVNYLETGQPAKRYYAGNLAKLARLRHRYDPARRLHSGLVV</sequence>
<dbReference type="InterPro" id="IPR016166">
    <property type="entry name" value="FAD-bd_PCMH"/>
</dbReference>
<dbReference type="InterPro" id="IPR006311">
    <property type="entry name" value="TAT_signal"/>
</dbReference>
<dbReference type="AlphaFoldDB" id="A0A839N7N8"/>
<evidence type="ECO:0000256" key="1">
    <source>
        <dbReference type="ARBA" id="ARBA00001974"/>
    </source>
</evidence>
<evidence type="ECO:0000256" key="2">
    <source>
        <dbReference type="ARBA" id="ARBA00005466"/>
    </source>
</evidence>
<evidence type="ECO:0000259" key="8">
    <source>
        <dbReference type="PROSITE" id="PS51387"/>
    </source>
</evidence>
<name>A0A839N7N8_9MICO</name>
<evidence type="ECO:0000256" key="6">
    <source>
        <dbReference type="SAM" id="MobiDB-lite"/>
    </source>
</evidence>
<dbReference type="Gene3D" id="3.30.465.10">
    <property type="match status" value="1"/>
</dbReference>
<dbReference type="PROSITE" id="PS00862">
    <property type="entry name" value="OX2_COVAL_FAD"/>
    <property type="match status" value="1"/>
</dbReference>
<feature type="compositionally biased region" description="Low complexity" evidence="6">
    <location>
        <begin position="48"/>
        <end position="71"/>
    </location>
</feature>
<evidence type="ECO:0000313" key="9">
    <source>
        <dbReference type="EMBL" id="MBB2891646.1"/>
    </source>
</evidence>
<dbReference type="InterPro" id="IPR012951">
    <property type="entry name" value="BBE"/>
</dbReference>
<gene>
    <name evidence="9" type="ORF">FHU39_001630</name>
</gene>
<keyword evidence="7" id="KW-0732">Signal</keyword>
<feature type="domain" description="FAD-binding PCMH-type" evidence="8">
    <location>
        <begin position="111"/>
        <end position="283"/>
    </location>
</feature>
<protein>
    <submittedName>
        <fullName evidence="9">FAD/FMN-containing dehydrogenase</fullName>
    </submittedName>
</protein>
<dbReference type="Proteomes" id="UP000559182">
    <property type="component" value="Unassembled WGS sequence"/>
</dbReference>
<keyword evidence="3" id="KW-0285">Flavoprotein</keyword>
<dbReference type="SUPFAM" id="SSF56176">
    <property type="entry name" value="FAD-binding/transporter-associated domain-like"/>
    <property type="match status" value="1"/>
</dbReference>
<dbReference type="Pfam" id="PF01565">
    <property type="entry name" value="FAD_binding_4"/>
    <property type="match status" value="1"/>
</dbReference>
<accession>A0A839N7N8</accession>
<dbReference type="PANTHER" id="PTHR42973">
    <property type="entry name" value="BINDING OXIDOREDUCTASE, PUTATIVE (AFU_ORTHOLOGUE AFUA_1G17690)-RELATED"/>
    <property type="match status" value="1"/>
</dbReference>
<feature type="region of interest" description="Disordered" evidence="6">
    <location>
        <begin position="26"/>
        <end position="75"/>
    </location>
</feature>
<dbReference type="GO" id="GO:0071949">
    <property type="term" value="F:FAD binding"/>
    <property type="evidence" value="ECO:0007669"/>
    <property type="project" value="InterPro"/>
</dbReference>
<dbReference type="Pfam" id="PF08031">
    <property type="entry name" value="BBE"/>
    <property type="match status" value="1"/>
</dbReference>
<reference evidence="9 10" key="1">
    <citation type="submission" date="2020-08" db="EMBL/GenBank/DDBJ databases">
        <title>Sequencing the genomes of 1000 actinobacteria strains.</title>
        <authorList>
            <person name="Klenk H.-P."/>
        </authorList>
    </citation>
    <scope>NUCLEOTIDE SEQUENCE [LARGE SCALE GENOMIC DNA]</scope>
    <source>
        <strain evidence="9 10">DSM 105369</strain>
    </source>
</reference>
<feature type="compositionally biased region" description="Low complexity" evidence="6">
    <location>
        <begin position="32"/>
        <end position="41"/>
    </location>
</feature>
<dbReference type="EMBL" id="JACHVQ010000001">
    <property type="protein sequence ID" value="MBB2891646.1"/>
    <property type="molecule type" value="Genomic_DNA"/>
</dbReference>
<dbReference type="PROSITE" id="PS51318">
    <property type="entry name" value="TAT"/>
    <property type="match status" value="1"/>
</dbReference>